<dbReference type="EMBL" id="VSFG01000001">
    <property type="protein sequence ID" value="TYB48209.1"/>
    <property type="molecule type" value="Genomic_DNA"/>
</dbReference>
<dbReference type="InterPro" id="IPR009075">
    <property type="entry name" value="AcylCo_DH/oxidase_C"/>
</dbReference>
<keyword evidence="5" id="KW-0560">Oxidoreductase</keyword>
<dbReference type="SUPFAM" id="SSF56645">
    <property type="entry name" value="Acyl-CoA dehydrogenase NM domain-like"/>
    <property type="match status" value="1"/>
</dbReference>
<comment type="cofactor">
    <cofactor evidence="1">
        <name>FAD</name>
        <dbReference type="ChEBI" id="CHEBI:57692"/>
    </cofactor>
</comment>
<dbReference type="SUPFAM" id="SSF47203">
    <property type="entry name" value="Acyl-CoA dehydrogenase C-terminal domain-like"/>
    <property type="match status" value="1"/>
</dbReference>
<evidence type="ECO:0000256" key="2">
    <source>
        <dbReference type="ARBA" id="ARBA00009347"/>
    </source>
</evidence>
<dbReference type="Pfam" id="PF02771">
    <property type="entry name" value="Acyl-CoA_dh_N"/>
    <property type="match status" value="1"/>
</dbReference>
<dbReference type="PANTHER" id="PTHR43884:SF20">
    <property type="entry name" value="ACYL-COA DEHYDROGENASE FADE28"/>
    <property type="match status" value="1"/>
</dbReference>
<evidence type="ECO:0000259" key="6">
    <source>
        <dbReference type="Pfam" id="PF00441"/>
    </source>
</evidence>
<dbReference type="Gene3D" id="1.10.540.10">
    <property type="entry name" value="Acyl-CoA dehydrogenase/oxidase, N-terminal domain"/>
    <property type="match status" value="1"/>
</dbReference>
<evidence type="ECO:0000313" key="8">
    <source>
        <dbReference type="EMBL" id="TYB48209.1"/>
    </source>
</evidence>
<evidence type="ECO:0000256" key="1">
    <source>
        <dbReference type="ARBA" id="ARBA00001974"/>
    </source>
</evidence>
<reference evidence="8 9" key="1">
    <citation type="submission" date="2019-08" db="EMBL/GenBank/DDBJ databases">
        <title>Actinomadura sp. nov. CYP1-5 isolated from mountain soil.</title>
        <authorList>
            <person name="Songsumanus A."/>
            <person name="Kuncharoen N."/>
            <person name="Kudo T."/>
            <person name="Yuki M."/>
            <person name="Igarashi Y."/>
            <person name="Tanasupawat S."/>
        </authorList>
    </citation>
    <scope>NUCLEOTIDE SEQUENCE [LARGE SCALE GENOMIC DNA]</scope>
    <source>
        <strain evidence="8 9">JCM 14158</strain>
    </source>
</reference>
<evidence type="ECO:0000256" key="3">
    <source>
        <dbReference type="ARBA" id="ARBA00022630"/>
    </source>
</evidence>
<comment type="similarity">
    <text evidence="2">Belongs to the acyl-CoA dehydrogenase family.</text>
</comment>
<dbReference type="RefSeq" id="WP_148344066.1">
    <property type="nucleotide sequence ID" value="NZ_VSFG01000001.1"/>
</dbReference>
<dbReference type="InterPro" id="IPR037069">
    <property type="entry name" value="AcylCoA_DH/ox_N_sf"/>
</dbReference>
<dbReference type="GO" id="GO:0050660">
    <property type="term" value="F:flavin adenine dinucleotide binding"/>
    <property type="evidence" value="ECO:0007669"/>
    <property type="project" value="InterPro"/>
</dbReference>
<dbReference type="PANTHER" id="PTHR43884">
    <property type="entry name" value="ACYL-COA DEHYDROGENASE"/>
    <property type="match status" value="1"/>
</dbReference>
<organism evidence="8 9">
    <name type="scientific">Actinomadura chibensis</name>
    <dbReference type="NCBI Taxonomy" id="392828"/>
    <lineage>
        <taxon>Bacteria</taxon>
        <taxon>Bacillati</taxon>
        <taxon>Actinomycetota</taxon>
        <taxon>Actinomycetes</taxon>
        <taxon>Streptosporangiales</taxon>
        <taxon>Thermomonosporaceae</taxon>
        <taxon>Actinomadura</taxon>
    </lineage>
</organism>
<dbReference type="Pfam" id="PF00441">
    <property type="entry name" value="Acyl-CoA_dh_1"/>
    <property type="match status" value="1"/>
</dbReference>
<accession>A0A5D0NVI1</accession>
<evidence type="ECO:0000259" key="7">
    <source>
        <dbReference type="Pfam" id="PF02771"/>
    </source>
</evidence>
<sequence length="358" mass="35821">MNEMTAALVATVREACSELSDAGAVAACADGGWNAGLWTALEQIGVTAVAVPEARGGSGGDVAHAVAVLEVLGEYSAGVPLAETALLAGWLIAGGGGTVPSGPLAAAVAGPGLRTRPEGGGLTVQGTLARVPWARHAHRIAVLDGTRVIVLDRADVRPVHGTNLAGEPRDDLRVDAAVPASRVHAAGAAVTAEAFHARAALGRAALIAGAARRALALAVAYAGEREQFGRPIARFQAVQQHLAAMAGEVLLAKTAVEAAALAFDTGGDTGGDTGLAVAAAKVVAGEAAGVVASLAHQVHGAIGFTEEHALRHSTTRMWAWRDESGNEDAWSEAIGRRVAAAGAGGLWPLLTGPARTGG</sequence>
<name>A0A5D0NVI1_9ACTN</name>
<protein>
    <submittedName>
        <fullName evidence="8">Acyl-CoA dehydrogenase</fullName>
    </submittedName>
</protein>
<evidence type="ECO:0000256" key="4">
    <source>
        <dbReference type="ARBA" id="ARBA00022827"/>
    </source>
</evidence>
<dbReference type="InterPro" id="IPR009100">
    <property type="entry name" value="AcylCoA_DH/oxidase_NM_dom_sf"/>
</dbReference>
<feature type="domain" description="Acyl-CoA dehydrogenase/oxidase C-terminal" evidence="6">
    <location>
        <begin position="189"/>
        <end position="337"/>
    </location>
</feature>
<keyword evidence="9" id="KW-1185">Reference proteome</keyword>
<dbReference type="InterPro" id="IPR036250">
    <property type="entry name" value="AcylCo_DH-like_C"/>
</dbReference>
<dbReference type="Proteomes" id="UP000323380">
    <property type="component" value="Unassembled WGS sequence"/>
</dbReference>
<evidence type="ECO:0000256" key="5">
    <source>
        <dbReference type="ARBA" id="ARBA00023002"/>
    </source>
</evidence>
<keyword evidence="4" id="KW-0274">FAD</keyword>
<dbReference type="STRING" id="1220554.GCA_001552135_04199"/>
<keyword evidence="3" id="KW-0285">Flavoprotein</keyword>
<feature type="domain" description="Acyl-CoA dehydrogenase/oxidase N-terminal" evidence="7">
    <location>
        <begin position="6"/>
        <end position="92"/>
    </location>
</feature>
<comment type="caution">
    <text evidence="8">The sequence shown here is derived from an EMBL/GenBank/DDBJ whole genome shotgun (WGS) entry which is preliminary data.</text>
</comment>
<dbReference type="Gene3D" id="1.20.140.10">
    <property type="entry name" value="Butyryl-CoA Dehydrogenase, subunit A, domain 3"/>
    <property type="match status" value="1"/>
</dbReference>
<dbReference type="InterPro" id="IPR013786">
    <property type="entry name" value="AcylCoA_DH/ox_N"/>
</dbReference>
<dbReference type="GO" id="GO:0003995">
    <property type="term" value="F:acyl-CoA dehydrogenase activity"/>
    <property type="evidence" value="ECO:0007669"/>
    <property type="project" value="TreeGrafter"/>
</dbReference>
<evidence type="ECO:0000313" key="9">
    <source>
        <dbReference type="Proteomes" id="UP000323380"/>
    </source>
</evidence>
<gene>
    <name evidence="8" type="ORF">FXF69_03030</name>
</gene>
<dbReference type="AlphaFoldDB" id="A0A5D0NVI1"/>
<proteinExistence type="inferred from homology"/>